<sequence length="185" mass="19718">MAGGESAELQAKLRHFMHLMRVASADPQGRNAFSGQGRVLKLLSLQDGVTQKDLAAVLGIRSQSLAELLSKMEAKGLVSRAPNPQDKRTSIVTLTDGGKAAAKEHDTAEEFDPFSALSERERVGLAGFLDKLIAAAESHMTPEDFPPTPLKWPPPSPSGDAWGPPPPPRGQHPGPPPGPPPDFLR</sequence>
<dbReference type="InterPro" id="IPR000835">
    <property type="entry name" value="HTH_MarR-typ"/>
</dbReference>
<gene>
    <name evidence="6" type="primary">marR</name>
    <name evidence="6" type="ORF">CGLAU_02575</name>
</gene>
<dbReference type="GO" id="GO:0003677">
    <property type="term" value="F:DNA binding"/>
    <property type="evidence" value="ECO:0007669"/>
    <property type="project" value="UniProtKB-KW"/>
</dbReference>
<dbReference type="PANTHER" id="PTHR33164">
    <property type="entry name" value="TRANSCRIPTIONAL REGULATOR, MARR FAMILY"/>
    <property type="match status" value="1"/>
</dbReference>
<evidence type="ECO:0000313" key="6">
    <source>
        <dbReference type="EMBL" id="AQQ14500.1"/>
    </source>
</evidence>
<feature type="region of interest" description="Disordered" evidence="4">
    <location>
        <begin position="139"/>
        <end position="185"/>
    </location>
</feature>
<dbReference type="SMART" id="SM00347">
    <property type="entry name" value="HTH_MARR"/>
    <property type="match status" value="1"/>
</dbReference>
<dbReference type="Proteomes" id="UP000217209">
    <property type="component" value="Chromosome"/>
</dbReference>
<dbReference type="Gene3D" id="1.10.10.10">
    <property type="entry name" value="Winged helix-like DNA-binding domain superfamily/Winged helix DNA-binding domain"/>
    <property type="match status" value="1"/>
</dbReference>
<dbReference type="PANTHER" id="PTHR33164:SF43">
    <property type="entry name" value="HTH-TYPE TRANSCRIPTIONAL REPRESSOR YETL"/>
    <property type="match status" value="1"/>
</dbReference>
<dbReference type="GO" id="GO:0003700">
    <property type="term" value="F:DNA-binding transcription factor activity"/>
    <property type="evidence" value="ECO:0007669"/>
    <property type="project" value="InterPro"/>
</dbReference>
<dbReference type="PROSITE" id="PS50995">
    <property type="entry name" value="HTH_MARR_2"/>
    <property type="match status" value="1"/>
</dbReference>
<dbReference type="OrthoDB" id="69852at2"/>
<keyword evidence="7" id="KW-1185">Reference proteome</keyword>
<organism evidence="6 7">
    <name type="scientific">Corynebacterium glaucum</name>
    <dbReference type="NCBI Taxonomy" id="187491"/>
    <lineage>
        <taxon>Bacteria</taxon>
        <taxon>Bacillati</taxon>
        <taxon>Actinomycetota</taxon>
        <taxon>Actinomycetes</taxon>
        <taxon>Mycobacteriales</taxon>
        <taxon>Corynebacteriaceae</taxon>
        <taxon>Corynebacterium</taxon>
    </lineage>
</organism>
<proteinExistence type="predicted"/>
<dbReference type="InterPro" id="IPR023187">
    <property type="entry name" value="Tscrpt_reg_MarR-type_CS"/>
</dbReference>
<dbReference type="InterPro" id="IPR036390">
    <property type="entry name" value="WH_DNA-bd_sf"/>
</dbReference>
<dbReference type="EMBL" id="CP019688">
    <property type="protein sequence ID" value="AQQ14500.1"/>
    <property type="molecule type" value="Genomic_DNA"/>
</dbReference>
<dbReference type="KEGG" id="cgv:CGLAU_02575"/>
<dbReference type="InterPro" id="IPR039422">
    <property type="entry name" value="MarR/SlyA-like"/>
</dbReference>
<keyword evidence="1" id="KW-0805">Transcription regulation</keyword>
<reference evidence="6 7" key="1">
    <citation type="submission" date="2016-12" db="EMBL/GenBank/DDBJ databases">
        <authorList>
            <person name="Song W.-J."/>
            <person name="Kurnit D.M."/>
        </authorList>
    </citation>
    <scope>NUCLEOTIDE SEQUENCE [LARGE SCALE GENOMIC DNA]</scope>
    <source>
        <strain evidence="6 7">DSM 30827</strain>
    </source>
</reference>
<dbReference type="PRINTS" id="PR00598">
    <property type="entry name" value="HTHMARR"/>
</dbReference>
<evidence type="ECO:0000259" key="5">
    <source>
        <dbReference type="PROSITE" id="PS50995"/>
    </source>
</evidence>
<dbReference type="PROSITE" id="PS01117">
    <property type="entry name" value="HTH_MARR_1"/>
    <property type="match status" value="1"/>
</dbReference>
<dbReference type="RefSeq" id="WP_095659339.1">
    <property type="nucleotide sequence ID" value="NZ_CP019688.1"/>
</dbReference>
<evidence type="ECO:0000256" key="4">
    <source>
        <dbReference type="SAM" id="MobiDB-lite"/>
    </source>
</evidence>
<evidence type="ECO:0000256" key="1">
    <source>
        <dbReference type="ARBA" id="ARBA00023015"/>
    </source>
</evidence>
<dbReference type="AlphaFoldDB" id="A0A1Q2HUM8"/>
<dbReference type="GO" id="GO:0006950">
    <property type="term" value="P:response to stress"/>
    <property type="evidence" value="ECO:0007669"/>
    <property type="project" value="TreeGrafter"/>
</dbReference>
<evidence type="ECO:0000256" key="3">
    <source>
        <dbReference type="ARBA" id="ARBA00023163"/>
    </source>
</evidence>
<evidence type="ECO:0000313" key="7">
    <source>
        <dbReference type="Proteomes" id="UP000217209"/>
    </source>
</evidence>
<feature type="domain" description="HTH marR-type" evidence="5">
    <location>
        <begin position="6"/>
        <end position="134"/>
    </location>
</feature>
<dbReference type="SUPFAM" id="SSF46785">
    <property type="entry name" value="Winged helix' DNA-binding domain"/>
    <property type="match status" value="1"/>
</dbReference>
<protein>
    <submittedName>
        <fullName evidence="6">Multiple antibiotic resistance protein MarR</fullName>
    </submittedName>
</protein>
<accession>A0A1Q2HUM8</accession>
<dbReference type="InterPro" id="IPR036388">
    <property type="entry name" value="WH-like_DNA-bd_sf"/>
</dbReference>
<feature type="compositionally biased region" description="Pro residues" evidence="4">
    <location>
        <begin position="144"/>
        <end position="185"/>
    </location>
</feature>
<keyword evidence="3" id="KW-0804">Transcription</keyword>
<name>A0A1Q2HUM8_9CORY</name>
<evidence type="ECO:0000256" key="2">
    <source>
        <dbReference type="ARBA" id="ARBA00023125"/>
    </source>
</evidence>
<keyword evidence="2" id="KW-0238">DNA-binding</keyword>
<dbReference type="Pfam" id="PF12802">
    <property type="entry name" value="MarR_2"/>
    <property type="match status" value="1"/>
</dbReference>